<evidence type="ECO:0000313" key="2">
    <source>
        <dbReference type="Proteomes" id="UP001606305"/>
    </source>
</evidence>
<reference evidence="1 2" key="1">
    <citation type="submission" date="2024-09" db="EMBL/GenBank/DDBJ databases">
        <title>Novel species of the genus Pelomonas and Roseateles isolated from streams.</title>
        <authorList>
            <person name="Lu H."/>
        </authorList>
    </citation>
    <scope>NUCLEOTIDE SEQUENCE [LARGE SCALE GENOMIC DNA]</scope>
    <source>
        <strain evidence="1 2">BYS96W</strain>
    </source>
</reference>
<organism evidence="1 2">
    <name type="scientific">Pelomonas nitida</name>
    <dbReference type="NCBI Taxonomy" id="3299027"/>
    <lineage>
        <taxon>Bacteria</taxon>
        <taxon>Pseudomonadati</taxon>
        <taxon>Pseudomonadota</taxon>
        <taxon>Betaproteobacteria</taxon>
        <taxon>Burkholderiales</taxon>
        <taxon>Sphaerotilaceae</taxon>
        <taxon>Roseateles</taxon>
    </lineage>
</organism>
<dbReference type="RefSeq" id="WP_394489570.1">
    <property type="nucleotide sequence ID" value="NZ_JBIGIA010000013.1"/>
</dbReference>
<dbReference type="EMBL" id="JBIGIA010000013">
    <property type="protein sequence ID" value="MFG6458522.1"/>
    <property type="molecule type" value="Genomic_DNA"/>
</dbReference>
<dbReference type="Proteomes" id="UP001606305">
    <property type="component" value="Unassembled WGS sequence"/>
</dbReference>
<accession>A0ABW7G9J1</accession>
<evidence type="ECO:0000313" key="1">
    <source>
        <dbReference type="EMBL" id="MFG6458522.1"/>
    </source>
</evidence>
<comment type="caution">
    <text evidence="1">The sequence shown here is derived from an EMBL/GenBank/DDBJ whole genome shotgun (WGS) entry which is preliminary data.</text>
</comment>
<keyword evidence="2" id="KW-1185">Reference proteome</keyword>
<proteinExistence type="predicted"/>
<protein>
    <submittedName>
        <fullName evidence="1">Uncharacterized protein</fullName>
    </submittedName>
</protein>
<name>A0ABW7G9J1_9BURK</name>
<gene>
    <name evidence="1" type="ORF">ACG00X_16905</name>
</gene>
<sequence length="380" mass="41698">MPPSRNAFYDMQGMAAPLGEDANAWGVASLQPDAHARPGELSWPKDPLWHCKSAENNCVEAWRNQRARMVEMLAASRGLGQRCDVIAQAESYEEVLPERPASGALAAAPYVQLPWPRFAGITSCLRWFGVRAALAASPREAWVELERANRLARLQLAGSRSLIGTMIGVSMLQNHWLLAANWVASTPGADRASLLPLFEPLPAHALSPRAWVPYEARFFREMMTDLLDAERGCAAVDESAERISAERLWCRARLGLLPELSIQSNDARWIARLDAMPAQGPASCELLLQSAWREAGPSWPAWRNTFGRMLLDLPGSRWGIYAARQLDLELLRQTLRAQVVGEAVPAGVRLSHEGGAARFSACRAALDPGEAAATVRVPLL</sequence>